<keyword evidence="2 5" id="KW-0808">Transferase</keyword>
<dbReference type="GO" id="GO:1901137">
    <property type="term" value="P:carbohydrate derivative biosynthetic process"/>
    <property type="evidence" value="ECO:0007669"/>
    <property type="project" value="UniProtKB-ARBA"/>
</dbReference>
<accession>A0A239CMA6</accession>
<dbReference type="GO" id="GO:0016757">
    <property type="term" value="F:glycosyltransferase activity"/>
    <property type="evidence" value="ECO:0007669"/>
    <property type="project" value="UniProtKB-KW"/>
</dbReference>
<protein>
    <submittedName>
        <fullName evidence="5">Glycosyltransferase involved in cell wall bisynthesis</fullName>
    </submittedName>
</protein>
<evidence type="ECO:0000259" key="3">
    <source>
        <dbReference type="Pfam" id="PF00534"/>
    </source>
</evidence>
<sequence length="371" mass="39901">MRIVRVSYSVPPEPGGKERHVECLTREQLKRGHEVTLAFRRGDVVPEGATVLPTRPTPLSVALGAKSDVLAFAAEVGRALRDAGPADLVHLHGDHVEAAVLGPVCRRRGIPLLLTVHGAMTRRHRPLARRALRTVDAFIALGTRPHGDLVELGVDPRRILAMSSGLDLEGVSGFRNPVVRVPGLVVSVGSLDPVKNHELVIEAVTVLRRTRPGARLVIAGEGPERDRLRGLSGTDGTIELAGHLGRKEIYELVRRAQVFVLASRRLESKGEGVPTAALEALALGTPVVLSSEASLDPVVPDHGVYRTFRSGSLDDLVAVLGAVFDDEEGRSRMSELGMRAVAALDWPVVASRVEEWCRVALPTGSRNGDTR</sequence>
<dbReference type="Gene3D" id="3.40.50.2000">
    <property type="entry name" value="Glycogen Phosphorylase B"/>
    <property type="match status" value="2"/>
</dbReference>
<evidence type="ECO:0000256" key="1">
    <source>
        <dbReference type="ARBA" id="ARBA00022676"/>
    </source>
</evidence>
<dbReference type="InterPro" id="IPR050194">
    <property type="entry name" value="Glycosyltransferase_grp1"/>
</dbReference>
<reference evidence="5 6" key="1">
    <citation type="submission" date="2017-06" db="EMBL/GenBank/DDBJ databases">
        <authorList>
            <person name="Kim H.J."/>
            <person name="Triplett B.A."/>
        </authorList>
    </citation>
    <scope>NUCLEOTIDE SEQUENCE [LARGE SCALE GENOMIC DNA]</scope>
    <source>
        <strain evidence="5 6">CGMCC 4.2132</strain>
    </source>
</reference>
<gene>
    <name evidence="5" type="ORF">SAMN05216276_1005260</name>
</gene>
<organism evidence="5 6">
    <name type="scientific">Streptosporangium subroseum</name>
    <dbReference type="NCBI Taxonomy" id="106412"/>
    <lineage>
        <taxon>Bacteria</taxon>
        <taxon>Bacillati</taxon>
        <taxon>Actinomycetota</taxon>
        <taxon>Actinomycetes</taxon>
        <taxon>Streptosporangiales</taxon>
        <taxon>Streptosporangiaceae</taxon>
        <taxon>Streptosporangium</taxon>
    </lineage>
</organism>
<dbReference type="PANTHER" id="PTHR45947:SF3">
    <property type="entry name" value="SULFOQUINOVOSYL TRANSFERASE SQD2"/>
    <property type="match status" value="1"/>
</dbReference>
<dbReference type="RefSeq" id="WP_089206511.1">
    <property type="nucleotide sequence ID" value="NZ_FZOD01000005.1"/>
</dbReference>
<dbReference type="AlphaFoldDB" id="A0A239CMA6"/>
<evidence type="ECO:0000256" key="2">
    <source>
        <dbReference type="ARBA" id="ARBA00022679"/>
    </source>
</evidence>
<dbReference type="Pfam" id="PF13439">
    <property type="entry name" value="Glyco_transf_4"/>
    <property type="match status" value="1"/>
</dbReference>
<keyword evidence="6" id="KW-1185">Reference proteome</keyword>
<dbReference type="EMBL" id="FZOD01000005">
    <property type="protein sequence ID" value="SNS20634.1"/>
    <property type="molecule type" value="Genomic_DNA"/>
</dbReference>
<dbReference type="SUPFAM" id="SSF53756">
    <property type="entry name" value="UDP-Glycosyltransferase/glycogen phosphorylase"/>
    <property type="match status" value="1"/>
</dbReference>
<dbReference type="Proteomes" id="UP000198282">
    <property type="component" value="Unassembled WGS sequence"/>
</dbReference>
<proteinExistence type="predicted"/>
<dbReference type="InterPro" id="IPR001296">
    <property type="entry name" value="Glyco_trans_1"/>
</dbReference>
<dbReference type="Pfam" id="PF00534">
    <property type="entry name" value="Glycos_transf_1"/>
    <property type="match status" value="1"/>
</dbReference>
<dbReference type="PANTHER" id="PTHR45947">
    <property type="entry name" value="SULFOQUINOVOSYL TRANSFERASE SQD2"/>
    <property type="match status" value="1"/>
</dbReference>
<keyword evidence="1" id="KW-0328">Glycosyltransferase</keyword>
<dbReference type="CDD" id="cd03801">
    <property type="entry name" value="GT4_PimA-like"/>
    <property type="match status" value="1"/>
</dbReference>
<evidence type="ECO:0000313" key="5">
    <source>
        <dbReference type="EMBL" id="SNS20634.1"/>
    </source>
</evidence>
<name>A0A239CMA6_9ACTN</name>
<evidence type="ECO:0000259" key="4">
    <source>
        <dbReference type="Pfam" id="PF13439"/>
    </source>
</evidence>
<feature type="domain" description="Glycosyl transferase family 1" evidence="3">
    <location>
        <begin position="184"/>
        <end position="335"/>
    </location>
</feature>
<feature type="domain" description="Glycosyltransferase subfamily 4-like N-terminal" evidence="4">
    <location>
        <begin position="14"/>
        <end position="169"/>
    </location>
</feature>
<dbReference type="OrthoDB" id="9802525at2"/>
<dbReference type="InterPro" id="IPR028098">
    <property type="entry name" value="Glyco_trans_4-like_N"/>
</dbReference>
<evidence type="ECO:0000313" key="6">
    <source>
        <dbReference type="Proteomes" id="UP000198282"/>
    </source>
</evidence>